<dbReference type="InterPro" id="IPR027267">
    <property type="entry name" value="AH/BAR_dom_sf"/>
</dbReference>
<dbReference type="InterPro" id="IPR046982">
    <property type="entry name" value="BIN3/RVS161-like"/>
</dbReference>
<protein>
    <submittedName>
        <fullName evidence="6">Regulator of cytoskeleton and endocytosis RVS167</fullName>
    </submittedName>
</protein>
<proteinExistence type="predicted"/>
<dbReference type="InterPro" id="IPR004148">
    <property type="entry name" value="BAR_dom"/>
</dbReference>
<dbReference type="EMBL" id="LXFE01004355">
    <property type="protein sequence ID" value="OLL21738.1"/>
    <property type="molecule type" value="Genomic_DNA"/>
</dbReference>
<feature type="region of interest" description="Disordered" evidence="3">
    <location>
        <begin position="282"/>
        <end position="394"/>
    </location>
</feature>
<dbReference type="InterPro" id="IPR036028">
    <property type="entry name" value="SH3-like_dom_sf"/>
</dbReference>
<dbReference type="GO" id="GO:0031097">
    <property type="term" value="C:medial cortex"/>
    <property type="evidence" value="ECO:0007669"/>
    <property type="project" value="TreeGrafter"/>
</dbReference>
<evidence type="ECO:0000259" key="5">
    <source>
        <dbReference type="PROSITE" id="PS51021"/>
    </source>
</evidence>
<dbReference type="Pfam" id="PF00018">
    <property type="entry name" value="SH3_1"/>
    <property type="match status" value="1"/>
</dbReference>
<comment type="caution">
    <text evidence="6">The sequence shown here is derived from an EMBL/GenBank/DDBJ whole genome shotgun (WGS) entry which is preliminary data.</text>
</comment>
<dbReference type="Pfam" id="PF03114">
    <property type="entry name" value="BAR"/>
    <property type="match status" value="1"/>
</dbReference>
<dbReference type="STRING" id="1198029.A0A1U7LGI7"/>
<feature type="compositionally biased region" description="Polar residues" evidence="3">
    <location>
        <begin position="311"/>
        <end position="320"/>
    </location>
</feature>
<evidence type="ECO:0000313" key="6">
    <source>
        <dbReference type="EMBL" id="OLL21738.1"/>
    </source>
</evidence>
<dbReference type="Proteomes" id="UP000186594">
    <property type="component" value="Unassembled WGS sequence"/>
</dbReference>
<dbReference type="GO" id="GO:0030479">
    <property type="term" value="C:actin cortical patch"/>
    <property type="evidence" value="ECO:0007669"/>
    <property type="project" value="TreeGrafter"/>
</dbReference>
<gene>
    <name evidence="6" type="ORF">NEOLI_003024</name>
</gene>
<dbReference type="InterPro" id="IPR001452">
    <property type="entry name" value="SH3_domain"/>
</dbReference>
<dbReference type="SMART" id="SM00721">
    <property type="entry name" value="BAR"/>
    <property type="match status" value="1"/>
</dbReference>
<evidence type="ECO:0000313" key="7">
    <source>
        <dbReference type="Proteomes" id="UP000186594"/>
    </source>
</evidence>
<dbReference type="PANTHER" id="PTHR47174:SF2">
    <property type="entry name" value="SH3 DOMAIN SIGNALLING PROTEIN (AFU_ORTHOLOGUE AFUA_5G07670)"/>
    <property type="match status" value="1"/>
</dbReference>
<dbReference type="GO" id="GO:0006897">
    <property type="term" value="P:endocytosis"/>
    <property type="evidence" value="ECO:0007669"/>
    <property type="project" value="InterPro"/>
</dbReference>
<dbReference type="GO" id="GO:1990528">
    <property type="term" value="C:Rvs161p-Rvs167p complex"/>
    <property type="evidence" value="ECO:0007669"/>
    <property type="project" value="TreeGrafter"/>
</dbReference>
<dbReference type="PROSITE" id="PS51021">
    <property type="entry name" value="BAR"/>
    <property type="match status" value="1"/>
</dbReference>
<dbReference type="GO" id="GO:0008289">
    <property type="term" value="F:lipid binding"/>
    <property type="evidence" value="ECO:0007669"/>
    <property type="project" value="TreeGrafter"/>
</dbReference>
<dbReference type="GO" id="GO:0097320">
    <property type="term" value="P:plasma membrane tubulation"/>
    <property type="evidence" value="ECO:0007669"/>
    <property type="project" value="TreeGrafter"/>
</dbReference>
<dbReference type="Gene3D" id="1.20.1270.60">
    <property type="entry name" value="Arfaptin homology (AH) domain/BAR domain"/>
    <property type="match status" value="1"/>
</dbReference>
<evidence type="ECO:0000259" key="4">
    <source>
        <dbReference type="PROSITE" id="PS50002"/>
    </source>
</evidence>
<sequence length="454" mass="51077">MSVKGVTKAIARSPHLLRTRSGTELRDIDFDILDITFENAEKSVNDLDNYAKSFQETWSSILNAQDAMSACLVALYNPLPTETRDVELKDTPRDLYNRVDAFSILTSEMYTELSQSNENLCSSVLEPFKEVKRILQTVKKAIKKRAHKKLDRDRFSASTKKLRDKLNLSEKETKSLEKLEQDLYYAEELFQVHDQNLKTGLPILFNYLIGFIDPIQKCLYSIQLSLYETAANKFQTFVEKMGMDYTSDIIDSFSQKFSEVRIYMERDIETIRSGKAASFPFGSGGSSGTRLSGHFRTSPFSKQPSLERKLTVQSSPPTMGSGSASPSLKSSYAEPLRSPRTKTLPPPIPKTKPTLPTMKPKVTLPLQPASLYIPENGSKTKRPPPPTPPKKSKSGTVVCAIAKYSFDAETQGDLSFREGDRIRIIEMSDNTESWWKGELKGKIGSFPANFVELL</sequence>
<feature type="compositionally biased region" description="Low complexity" evidence="3">
    <location>
        <begin position="321"/>
        <end position="331"/>
    </location>
</feature>
<dbReference type="GO" id="GO:0051666">
    <property type="term" value="P:actin cortical patch localization"/>
    <property type="evidence" value="ECO:0007669"/>
    <property type="project" value="InterPro"/>
</dbReference>
<accession>A0A1U7LGI7</accession>
<dbReference type="OMA" id="MLAHYYT"/>
<feature type="compositionally biased region" description="Low complexity" evidence="3">
    <location>
        <begin position="351"/>
        <end position="366"/>
    </location>
</feature>
<dbReference type="OrthoDB" id="10255128at2759"/>
<dbReference type="SUPFAM" id="SSF103657">
    <property type="entry name" value="BAR/IMD domain-like"/>
    <property type="match status" value="1"/>
</dbReference>
<dbReference type="PROSITE" id="PS50002">
    <property type="entry name" value="SH3"/>
    <property type="match status" value="1"/>
</dbReference>
<dbReference type="GO" id="GO:0043332">
    <property type="term" value="C:mating projection tip"/>
    <property type="evidence" value="ECO:0007669"/>
    <property type="project" value="TreeGrafter"/>
</dbReference>
<name>A0A1U7LGI7_NEOID</name>
<dbReference type="AlphaFoldDB" id="A0A1U7LGI7"/>
<dbReference type="SMART" id="SM00326">
    <property type="entry name" value="SH3"/>
    <property type="match status" value="1"/>
</dbReference>
<evidence type="ECO:0000256" key="1">
    <source>
        <dbReference type="ARBA" id="ARBA00022443"/>
    </source>
</evidence>
<organism evidence="6 7">
    <name type="scientific">Neolecta irregularis (strain DAH-3)</name>
    <dbReference type="NCBI Taxonomy" id="1198029"/>
    <lineage>
        <taxon>Eukaryota</taxon>
        <taxon>Fungi</taxon>
        <taxon>Dikarya</taxon>
        <taxon>Ascomycota</taxon>
        <taxon>Taphrinomycotina</taxon>
        <taxon>Neolectales</taxon>
        <taxon>Neolectaceae</taxon>
        <taxon>Neolecta</taxon>
    </lineage>
</organism>
<dbReference type="PRINTS" id="PR00452">
    <property type="entry name" value="SH3DOMAIN"/>
</dbReference>
<keyword evidence="1 2" id="KW-0728">SH3 domain</keyword>
<dbReference type="SUPFAM" id="SSF50044">
    <property type="entry name" value="SH3-domain"/>
    <property type="match status" value="1"/>
</dbReference>
<dbReference type="FunFam" id="2.30.30.40:FF:000100">
    <property type="entry name" value="SH3 domain-containing YSC84-like protein 1"/>
    <property type="match status" value="1"/>
</dbReference>
<keyword evidence="7" id="KW-1185">Reference proteome</keyword>
<feature type="domain" description="BAR" evidence="5">
    <location>
        <begin position="15"/>
        <end position="247"/>
    </location>
</feature>
<feature type="domain" description="SH3" evidence="4">
    <location>
        <begin position="395"/>
        <end position="454"/>
    </location>
</feature>
<evidence type="ECO:0000256" key="3">
    <source>
        <dbReference type="SAM" id="MobiDB-lite"/>
    </source>
</evidence>
<dbReference type="Gene3D" id="2.30.30.40">
    <property type="entry name" value="SH3 Domains"/>
    <property type="match status" value="1"/>
</dbReference>
<dbReference type="PANTHER" id="PTHR47174">
    <property type="entry name" value="BRIDGING INTEGRATOR 3"/>
    <property type="match status" value="1"/>
</dbReference>
<evidence type="ECO:0000256" key="2">
    <source>
        <dbReference type="PROSITE-ProRule" id="PRU00192"/>
    </source>
</evidence>
<reference evidence="6 7" key="1">
    <citation type="submission" date="2016-04" db="EMBL/GenBank/DDBJ databases">
        <title>Evolutionary innovation and constraint leading to complex multicellularity in the Ascomycota.</title>
        <authorList>
            <person name="Cisse O."/>
            <person name="Nguyen A."/>
            <person name="Hewitt D.A."/>
            <person name="Jedd G."/>
            <person name="Stajich J.E."/>
        </authorList>
    </citation>
    <scope>NUCLEOTIDE SEQUENCE [LARGE SCALE GENOMIC DNA]</scope>
    <source>
        <strain evidence="6 7">DAH-3</strain>
    </source>
</reference>